<evidence type="ECO:0000313" key="3">
    <source>
        <dbReference type="EMBL" id="TWU27579.1"/>
    </source>
</evidence>
<dbReference type="Proteomes" id="UP000318437">
    <property type="component" value="Unassembled WGS sequence"/>
</dbReference>
<name>A0A5C6CY63_9BACT</name>
<evidence type="ECO:0000313" key="4">
    <source>
        <dbReference type="Proteomes" id="UP000318437"/>
    </source>
</evidence>
<gene>
    <name evidence="3" type="primary">nlhH_3</name>
    <name evidence="3" type="ORF">Pla144_23560</name>
</gene>
<evidence type="ECO:0000259" key="2">
    <source>
        <dbReference type="Pfam" id="PF20434"/>
    </source>
</evidence>
<keyword evidence="1 3" id="KW-0378">Hydrolase</keyword>
<dbReference type="EC" id="3.1.1.1" evidence="3"/>
<dbReference type="InterPro" id="IPR049492">
    <property type="entry name" value="BD-FAE-like_dom"/>
</dbReference>
<dbReference type="InterPro" id="IPR050300">
    <property type="entry name" value="GDXG_lipolytic_enzyme"/>
</dbReference>
<sequence length="294" mass="32285">MLICCKPIAISVPSTPLLLTAMLLMILPVAKCFAEVRIEKGVEFLSPGRKEMADLYLPANSKPGELRPAVVIIHGGGWNGGKRDAKREINIGTNLAIHGYVGMSIDYTLASKTRATWPQNLHDCKTAVRWLRMNAERLQIDPKRIGVIGGSAGGHLAAMVAFTMPEDGLDPQEPYGEFSCQVRCCVDLYGISNVPTYHDVHMLGKSFKEAPELYRAASPVTYVRAESPPTLILHGTKDTTVNLDQSKLLATVLRQAGVEHKLVVIPGAVHSFDLQPKQRDLRPLVIGFFDKHLK</sequence>
<proteinExistence type="predicted"/>
<dbReference type="InterPro" id="IPR029058">
    <property type="entry name" value="AB_hydrolase_fold"/>
</dbReference>
<dbReference type="PANTHER" id="PTHR48081:SF13">
    <property type="entry name" value="ALPHA_BETA HYDROLASE"/>
    <property type="match status" value="1"/>
</dbReference>
<organism evidence="3 4">
    <name type="scientific">Bythopirellula polymerisocia</name>
    <dbReference type="NCBI Taxonomy" id="2528003"/>
    <lineage>
        <taxon>Bacteria</taxon>
        <taxon>Pseudomonadati</taxon>
        <taxon>Planctomycetota</taxon>
        <taxon>Planctomycetia</taxon>
        <taxon>Pirellulales</taxon>
        <taxon>Lacipirellulaceae</taxon>
        <taxon>Bythopirellula</taxon>
    </lineage>
</organism>
<accession>A0A5C6CY63</accession>
<dbReference type="RefSeq" id="WP_197530581.1">
    <property type="nucleotide sequence ID" value="NZ_SJPS01000003.1"/>
</dbReference>
<dbReference type="GO" id="GO:0106435">
    <property type="term" value="F:carboxylesterase activity"/>
    <property type="evidence" value="ECO:0007669"/>
    <property type="project" value="UniProtKB-EC"/>
</dbReference>
<dbReference type="Pfam" id="PF20434">
    <property type="entry name" value="BD-FAE"/>
    <property type="match status" value="1"/>
</dbReference>
<keyword evidence="4" id="KW-1185">Reference proteome</keyword>
<dbReference type="Gene3D" id="3.40.50.1820">
    <property type="entry name" value="alpha/beta hydrolase"/>
    <property type="match status" value="1"/>
</dbReference>
<feature type="domain" description="BD-FAE-like" evidence="2">
    <location>
        <begin position="54"/>
        <end position="252"/>
    </location>
</feature>
<dbReference type="SUPFAM" id="SSF53474">
    <property type="entry name" value="alpha/beta-Hydrolases"/>
    <property type="match status" value="1"/>
</dbReference>
<reference evidence="3 4" key="1">
    <citation type="submission" date="2019-02" db="EMBL/GenBank/DDBJ databases">
        <title>Deep-cultivation of Planctomycetes and their phenomic and genomic characterization uncovers novel biology.</title>
        <authorList>
            <person name="Wiegand S."/>
            <person name="Jogler M."/>
            <person name="Boedeker C."/>
            <person name="Pinto D."/>
            <person name="Vollmers J."/>
            <person name="Rivas-Marin E."/>
            <person name="Kohn T."/>
            <person name="Peeters S.H."/>
            <person name="Heuer A."/>
            <person name="Rast P."/>
            <person name="Oberbeckmann S."/>
            <person name="Bunk B."/>
            <person name="Jeske O."/>
            <person name="Meyerdierks A."/>
            <person name="Storesund J.E."/>
            <person name="Kallscheuer N."/>
            <person name="Luecker S."/>
            <person name="Lage O.M."/>
            <person name="Pohl T."/>
            <person name="Merkel B.J."/>
            <person name="Hornburger P."/>
            <person name="Mueller R.-W."/>
            <person name="Bruemmer F."/>
            <person name="Labrenz M."/>
            <person name="Spormann A.M."/>
            <person name="Op Den Camp H."/>
            <person name="Overmann J."/>
            <person name="Amann R."/>
            <person name="Jetten M.S.M."/>
            <person name="Mascher T."/>
            <person name="Medema M.H."/>
            <person name="Devos D.P."/>
            <person name="Kaster A.-K."/>
            <person name="Ovreas L."/>
            <person name="Rohde M."/>
            <person name="Galperin M.Y."/>
            <person name="Jogler C."/>
        </authorList>
    </citation>
    <scope>NUCLEOTIDE SEQUENCE [LARGE SCALE GENOMIC DNA]</scope>
    <source>
        <strain evidence="3 4">Pla144</strain>
    </source>
</reference>
<protein>
    <submittedName>
        <fullName evidence="3">Carboxylesterase NlhH</fullName>
        <ecNumber evidence="3">3.1.1.1</ecNumber>
    </submittedName>
</protein>
<evidence type="ECO:0000256" key="1">
    <source>
        <dbReference type="ARBA" id="ARBA00022801"/>
    </source>
</evidence>
<dbReference type="PANTHER" id="PTHR48081">
    <property type="entry name" value="AB HYDROLASE SUPERFAMILY PROTEIN C4A8.06C"/>
    <property type="match status" value="1"/>
</dbReference>
<comment type="caution">
    <text evidence="3">The sequence shown here is derived from an EMBL/GenBank/DDBJ whole genome shotgun (WGS) entry which is preliminary data.</text>
</comment>
<dbReference type="AlphaFoldDB" id="A0A5C6CY63"/>
<dbReference type="EMBL" id="SJPS01000003">
    <property type="protein sequence ID" value="TWU27579.1"/>
    <property type="molecule type" value="Genomic_DNA"/>
</dbReference>